<dbReference type="EMBL" id="JAATJE010000001">
    <property type="protein sequence ID" value="NJC34228.1"/>
    <property type="molecule type" value="Genomic_DNA"/>
</dbReference>
<keyword evidence="2" id="KW-1185">Reference proteome</keyword>
<organism evidence="1 2">
    <name type="scientific">Sphingomonas jejuensis</name>
    <dbReference type="NCBI Taxonomy" id="904715"/>
    <lineage>
        <taxon>Bacteria</taxon>
        <taxon>Pseudomonadati</taxon>
        <taxon>Pseudomonadota</taxon>
        <taxon>Alphaproteobacteria</taxon>
        <taxon>Sphingomonadales</taxon>
        <taxon>Sphingomonadaceae</taxon>
        <taxon>Sphingomonas</taxon>
    </lineage>
</organism>
<reference evidence="1 2" key="1">
    <citation type="submission" date="2020-03" db="EMBL/GenBank/DDBJ databases">
        <title>Genomic Encyclopedia of Type Strains, Phase IV (KMG-IV): sequencing the most valuable type-strain genomes for metagenomic binning, comparative biology and taxonomic classification.</title>
        <authorList>
            <person name="Goeker M."/>
        </authorList>
    </citation>
    <scope>NUCLEOTIDE SEQUENCE [LARGE SCALE GENOMIC DNA]</scope>
    <source>
        <strain evidence="1 2">DSM 27651</strain>
    </source>
</reference>
<dbReference type="PIRSF" id="PIRSF032025">
    <property type="entry name" value="UCP032025"/>
    <property type="match status" value="1"/>
</dbReference>
<dbReference type="Proteomes" id="UP000734218">
    <property type="component" value="Unassembled WGS sequence"/>
</dbReference>
<proteinExistence type="predicted"/>
<dbReference type="Pfam" id="PF07370">
    <property type="entry name" value="DUF1489"/>
    <property type="match status" value="1"/>
</dbReference>
<evidence type="ECO:0008006" key="3">
    <source>
        <dbReference type="Google" id="ProtNLM"/>
    </source>
</evidence>
<evidence type="ECO:0000313" key="2">
    <source>
        <dbReference type="Proteomes" id="UP000734218"/>
    </source>
</evidence>
<name>A0ABX0XLI3_9SPHN</name>
<protein>
    <recommendedName>
        <fullName evidence="3">DUF1489 family protein</fullName>
    </recommendedName>
</protein>
<accession>A0ABX0XLI3</accession>
<comment type="caution">
    <text evidence="1">The sequence shown here is derived from an EMBL/GenBank/DDBJ whole genome shotgun (WGS) entry which is preliminary data.</text>
</comment>
<evidence type="ECO:0000313" key="1">
    <source>
        <dbReference type="EMBL" id="NJC34228.1"/>
    </source>
</evidence>
<dbReference type="RefSeq" id="WP_167954094.1">
    <property type="nucleotide sequence ID" value="NZ_JAATJE010000001.1"/>
</dbReference>
<sequence>MPLHLSKVAVGCASLDLLVERMAARSDGTAAEITTRFRPTRHQEIDADSSLYWIIKHRLVARQPILGFRELEGERRWAIRLDPLVIPVRQRAKRVHQGWRYLDPADAPEDLVSGEGAVALPPALAAELLDLALI</sequence>
<gene>
    <name evidence="1" type="ORF">GGR88_001702</name>
</gene>
<dbReference type="InterPro" id="IPR008320">
    <property type="entry name" value="UCP032025"/>
</dbReference>